<evidence type="ECO:0000313" key="2">
    <source>
        <dbReference type="EMBL" id="CAD8363014.1"/>
    </source>
</evidence>
<sequence length="235" mass="26576">MAPLPPSTPGPLNPFESTFALFKALRDEIHEVKDEVRELRIARDTRYDKLELDVDTLRSCTAKHFEKVESALEAERQARSVRLDQLVSRTDELLTANRVRADQLDAQVKAEMNIRFEQTQSLERKIRTEVSQLRAHLERTSSELDNHKRKVESDTTNDRQQHTELRQDVEKLAVLLSDSSLTRDPFNQLGVRPTTPTSTGTSLGTTAHGNSLPPLLSSNARITTRPVLRSEGSAR</sequence>
<evidence type="ECO:0000256" key="1">
    <source>
        <dbReference type="SAM" id="MobiDB-lite"/>
    </source>
</evidence>
<reference evidence="2" key="1">
    <citation type="submission" date="2021-01" db="EMBL/GenBank/DDBJ databases">
        <authorList>
            <person name="Corre E."/>
            <person name="Pelletier E."/>
            <person name="Niang G."/>
            <person name="Scheremetjew M."/>
            <person name="Finn R."/>
            <person name="Kale V."/>
            <person name="Holt S."/>
            <person name="Cochrane G."/>
            <person name="Meng A."/>
            <person name="Brown T."/>
            <person name="Cohen L."/>
        </authorList>
    </citation>
    <scope>NUCLEOTIDE SEQUENCE</scope>
    <source>
        <strain evidence="2">Pbaha01</strain>
    </source>
</reference>
<name>A0A7S0AGG7_9DINO</name>
<accession>A0A7S0AGG7</accession>
<evidence type="ECO:0008006" key="3">
    <source>
        <dbReference type="Google" id="ProtNLM"/>
    </source>
</evidence>
<feature type="compositionally biased region" description="Low complexity" evidence="1">
    <location>
        <begin position="193"/>
        <end position="206"/>
    </location>
</feature>
<feature type="region of interest" description="Disordered" evidence="1">
    <location>
        <begin position="183"/>
        <end position="217"/>
    </location>
</feature>
<dbReference type="EMBL" id="HBEG01026626">
    <property type="protein sequence ID" value="CAD8363014.1"/>
    <property type="molecule type" value="Transcribed_RNA"/>
</dbReference>
<gene>
    <name evidence="2" type="ORF">PBAH0796_LOCUS16170</name>
</gene>
<proteinExistence type="predicted"/>
<feature type="region of interest" description="Disordered" evidence="1">
    <location>
        <begin position="137"/>
        <end position="166"/>
    </location>
</feature>
<dbReference type="AlphaFoldDB" id="A0A7S0AGG7"/>
<organism evidence="2">
    <name type="scientific">Pyrodinium bahamense</name>
    <dbReference type="NCBI Taxonomy" id="73915"/>
    <lineage>
        <taxon>Eukaryota</taxon>
        <taxon>Sar</taxon>
        <taxon>Alveolata</taxon>
        <taxon>Dinophyceae</taxon>
        <taxon>Gonyaulacales</taxon>
        <taxon>Pyrocystaceae</taxon>
        <taxon>Pyrodinium</taxon>
    </lineage>
</organism>
<protein>
    <recommendedName>
        <fullName evidence="3">NUDE domain-containing protein</fullName>
    </recommendedName>
</protein>